<accession>A0A7X0SE89</accession>
<organism evidence="1 2">
    <name type="scientific">Clostridium gasigenes</name>
    <dbReference type="NCBI Taxonomy" id="94869"/>
    <lineage>
        <taxon>Bacteria</taxon>
        <taxon>Bacillati</taxon>
        <taxon>Bacillota</taxon>
        <taxon>Clostridia</taxon>
        <taxon>Eubacteriales</taxon>
        <taxon>Clostridiaceae</taxon>
        <taxon>Clostridium</taxon>
    </lineage>
</organism>
<evidence type="ECO:0000313" key="2">
    <source>
        <dbReference type="Proteomes" id="UP000585258"/>
    </source>
</evidence>
<dbReference type="Proteomes" id="UP000585258">
    <property type="component" value="Unassembled WGS sequence"/>
</dbReference>
<dbReference type="EMBL" id="JACKWY010000010">
    <property type="protein sequence ID" value="MBB6715977.1"/>
    <property type="molecule type" value="Genomic_DNA"/>
</dbReference>
<gene>
    <name evidence="1" type="ORF">H7E68_14820</name>
</gene>
<name>A0A7X0SE89_9CLOT</name>
<protein>
    <submittedName>
        <fullName evidence="1">Uncharacterized protein</fullName>
    </submittedName>
</protein>
<dbReference type="AlphaFoldDB" id="A0A7X0SE89"/>
<proteinExistence type="predicted"/>
<evidence type="ECO:0000313" key="1">
    <source>
        <dbReference type="EMBL" id="MBB6715977.1"/>
    </source>
</evidence>
<sequence length="196" mass="23171">MKKSTWFALITVILIILILQSVGSKIKVYEKRKEYVAQEEVIKDYLKNINLMWGNRGNNGNILKIVPNLDLYETISDRYRLMIENEETINYMQVPYFKEYELENVTSSESLTLEQHLNTYKRIENYEVPKKREIYKISGKAILNIQKYTIDEIDEKGDIIGSDINRVYEDLYIFLVLVDEGNGYVVDQYIGRFNIK</sequence>
<reference evidence="1 2" key="1">
    <citation type="submission" date="2020-08" db="EMBL/GenBank/DDBJ databases">
        <title>Clostridia isolated from Swiss meat.</title>
        <authorList>
            <person name="Wambui J."/>
            <person name="Stevens M.J.A."/>
            <person name="Stephan R."/>
        </authorList>
    </citation>
    <scope>NUCLEOTIDE SEQUENCE [LARGE SCALE GENOMIC DNA]</scope>
    <source>
        <strain evidence="1 2">CM001</strain>
    </source>
</reference>
<dbReference type="RefSeq" id="WP_185165116.1">
    <property type="nucleotide sequence ID" value="NZ_JACKWY010000010.1"/>
</dbReference>
<comment type="caution">
    <text evidence="1">The sequence shown here is derived from an EMBL/GenBank/DDBJ whole genome shotgun (WGS) entry which is preliminary data.</text>
</comment>